<dbReference type="InterPro" id="IPR045078">
    <property type="entry name" value="TST/MPST-like"/>
</dbReference>
<dbReference type="Pfam" id="PF00581">
    <property type="entry name" value="Rhodanese"/>
    <property type="match status" value="2"/>
</dbReference>
<gene>
    <name evidence="5" type="primary">sseA</name>
    <name evidence="5" type="ORF">SOCEGT47_061090</name>
</gene>
<dbReference type="EC" id="2.8.1.2" evidence="5"/>
<keyword evidence="1 5" id="KW-0808">Transferase</keyword>
<dbReference type="InterPro" id="IPR001307">
    <property type="entry name" value="Thiosulphate_STrfase_CS"/>
</dbReference>
<keyword evidence="2" id="KW-0677">Repeat</keyword>
<dbReference type="CDD" id="cd01449">
    <property type="entry name" value="TST_Repeat_2"/>
    <property type="match status" value="1"/>
</dbReference>
<sequence>MPRMHDPLPNPAGPLVDASWLAARAGDPRVRVVDCRWYLGGRRGADEYARGHIPGAVHLDVDADLSGPAQAGPGRHPLPDAAAFARVLARIGVAPDSLVVGYDDAGGAIAARLWWLLRYFGHGGGRVLDGGLNAWTAAGHPLSTEAPAIPEAPAMELTPGGAPVVDKAAVDTLRRDPAAVILDARARERYEGKSEPVDARPGHIPGARSAPFADNLRAPSGPFRERAEIERRYRDLGALEASKVVCYCGSGVTACHDLLALALLGRADAILYEGSWSDWARDPALPAAEGPEP</sequence>
<dbReference type="Proteomes" id="UP000295781">
    <property type="component" value="Chromosome"/>
</dbReference>
<dbReference type="GO" id="GO:0016784">
    <property type="term" value="F:3-mercaptopyruvate sulfurtransferase activity"/>
    <property type="evidence" value="ECO:0007669"/>
    <property type="project" value="UniProtKB-EC"/>
</dbReference>
<dbReference type="PANTHER" id="PTHR11364">
    <property type="entry name" value="THIOSULFATE SULFERTANSFERASE"/>
    <property type="match status" value="1"/>
</dbReference>
<feature type="domain" description="Rhodanese" evidence="4">
    <location>
        <begin position="175"/>
        <end position="288"/>
    </location>
</feature>
<evidence type="ECO:0000313" key="6">
    <source>
        <dbReference type="Proteomes" id="UP000295781"/>
    </source>
</evidence>
<dbReference type="PANTHER" id="PTHR11364:SF27">
    <property type="entry name" value="SULFURTRANSFERASE"/>
    <property type="match status" value="1"/>
</dbReference>
<feature type="domain" description="Rhodanese" evidence="4">
    <location>
        <begin position="26"/>
        <end position="144"/>
    </location>
</feature>
<dbReference type="EMBL" id="CP012670">
    <property type="protein sequence ID" value="AUX25561.1"/>
    <property type="molecule type" value="Genomic_DNA"/>
</dbReference>
<evidence type="ECO:0000256" key="3">
    <source>
        <dbReference type="SAM" id="MobiDB-lite"/>
    </source>
</evidence>
<dbReference type="AlphaFoldDB" id="A0A4P2Q8I5"/>
<evidence type="ECO:0000259" key="4">
    <source>
        <dbReference type="PROSITE" id="PS50206"/>
    </source>
</evidence>
<dbReference type="PROSITE" id="PS00380">
    <property type="entry name" value="RHODANESE_1"/>
    <property type="match status" value="1"/>
</dbReference>
<dbReference type="InterPro" id="IPR001763">
    <property type="entry name" value="Rhodanese-like_dom"/>
</dbReference>
<dbReference type="GO" id="GO:0004792">
    <property type="term" value="F:thiosulfate-cyanide sulfurtransferase activity"/>
    <property type="evidence" value="ECO:0007669"/>
    <property type="project" value="InterPro"/>
</dbReference>
<keyword evidence="5" id="KW-0670">Pyruvate</keyword>
<organism evidence="5 6">
    <name type="scientific">Sorangium cellulosum</name>
    <name type="common">Polyangium cellulosum</name>
    <dbReference type="NCBI Taxonomy" id="56"/>
    <lineage>
        <taxon>Bacteria</taxon>
        <taxon>Pseudomonadati</taxon>
        <taxon>Myxococcota</taxon>
        <taxon>Polyangia</taxon>
        <taxon>Polyangiales</taxon>
        <taxon>Polyangiaceae</taxon>
        <taxon>Sorangium</taxon>
    </lineage>
</organism>
<name>A0A4P2Q8I5_SORCE</name>
<dbReference type="PROSITE" id="PS50206">
    <property type="entry name" value="RHODANESE_3"/>
    <property type="match status" value="2"/>
</dbReference>
<dbReference type="SUPFAM" id="SSF52821">
    <property type="entry name" value="Rhodanese/Cell cycle control phosphatase"/>
    <property type="match status" value="2"/>
</dbReference>
<feature type="compositionally biased region" description="Basic and acidic residues" evidence="3">
    <location>
        <begin position="192"/>
        <end position="201"/>
    </location>
</feature>
<feature type="region of interest" description="Disordered" evidence="3">
    <location>
        <begin position="192"/>
        <end position="219"/>
    </location>
</feature>
<dbReference type="InterPro" id="IPR036873">
    <property type="entry name" value="Rhodanese-like_dom_sf"/>
</dbReference>
<evidence type="ECO:0000313" key="5">
    <source>
        <dbReference type="EMBL" id="AUX25561.1"/>
    </source>
</evidence>
<dbReference type="SMART" id="SM00450">
    <property type="entry name" value="RHOD"/>
    <property type="match status" value="2"/>
</dbReference>
<protein>
    <submittedName>
        <fullName evidence="5">3-mercaptopyruvate sulfurtransferase</fullName>
        <ecNumber evidence="5">2.8.1.2</ecNumber>
    </submittedName>
</protein>
<dbReference type="Gene3D" id="3.40.250.10">
    <property type="entry name" value="Rhodanese-like domain"/>
    <property type="match status" value="2"/>
</dbReference>
<proteinExistence type="predicted"/>
<evidence type="ECO:0000256" key="1">
    <source>
        <dbReference type="ARBA" id="ARBA00022679"/>
    </source>
</evidence>
<reference evidence="5 6" key="1">
    <citation type="submission" date="2015-09" db="EMBL/GenBank/DDBJ databases">
        <title>Sorangium comparison.</title>
        <authorList>
            <person name="Zaburannyi N."/>
            <person name="Bunk B."/>
            <person name="Overmann J."/>
            <person name="Mueller R."/>
        </authorList>
    </citation>
    <scope>NUCLEOTIDE SEQUENCE [LARGE SCALE GENOMIC DNA]</scope>
    <source>
        <strain evidence="5 6">So ceGT47</strain>
    </source>
</reference>
<evidence type="ECO:0000256" key="2">
    <source>
        <dbReference type="ARBA" id="ARBA00022737"/>
    </source>
</evidence>
<accession>A0A4P2Q8I5</accession>
<dbReference type="CDD" id="cd01448">
    <property type="entry name" value="TST_Repeat_1"/>
    <property type="match status" value="1"/>
</dbReference>